<dbReference type="EMBL" id="CP036317">
    <property type="protein sequence ID" value="QDV19080.1"/>
    <property type="molecule type" value="Genomic_DNA"/>
</dbReference>
<accession>A0A518FS03</accession>
<evidence type="ECO:0000313" key="2">
    <source>
        <dbReference type="Proteomes" id="UP000320839"/>
    </source>
</evidence>
<reference evidence="1 2" key="1">
    <citation type="submission" date="2019-02" db="EMBL/GenBank/DDBJ databases">
        <title>Deep-cultivation of Planctomycetes and their phenomic and genomic characterization uncovers novel biology.</title>
        <authorList>
            <person name="Wiegand S."/>
            <person name="Jogler M."/>
            <person name="Boedeker C."/>
            <person name="Pinto D."/>
            <person name="Vollmers J."/>
            <person name="Rivas-Marin E."/>
            <person name="Kohn T."/>
            <person name="Peeters S.H."/>
            <person name="Heuer A."/>
            <person name="Rast P."/>
            <person name="Oberbeckmann S."/>
            <person name="Bunk B."/>
            <person name="Jeske O."/>
            <person name="Meyerdierks A."/>
            <person name="Storesund J.E."/>
            <person name="Kallscheuer N."/>
            <person name="Luecker S."/>
            <person name="Lage O.M."/>
            <person name="Pohl T."/>
            <person name="Merkel B.J."/>
            <person name="Hornburger P."/>
            <person name="Mueller R.-W."/>
            <person name="Bruemmer F."/>
            <person name="Labrenz M."/>
            <person name="Spormann A.M."/>
            <person name="Op den Camp H."/>
            <person name="Overmann J."/>
            <person name="Amann R."/>
            <person name="Jetten M.S.M."/>
            <person name="Mascher T."/>
            <person name="Medema M.H."/>
            <person name="Devos D.P."/>
            <person name="Kaster A.-K."/>
            <person name="Ovreas L."/>
            <person name="Rohde M."/>
            <person name="Galperin M.Y."/>
            <person name="Jogler C."/>
        </authorList>
    </citation>
    <scope>NUCLEOTIDE SEQUENCE [LARGE SCALE GENOMIC DNA]</scope>
    <source>
        <strain evidence="1 2">Pan153</strain>
    </source>
</reference>
<organism evidence="1 2">
    <name type="scientific">Gimesia panareensis</name>
    <dbReference type="NCBI Taxonomy" id="2527978"/>
    <lineage>
        <taxon>Bacteria</taxon>
        <taxon>Pseudomonadati</taxon>
        <taxon>Planctomycetota</taxon>
        <taxon>Planctomycetia</taxon>
        <taxon>Planctomycetales</taxon>
        <taxon>Planctomycetaceae</taxon>
        <taxon>Gimesia</taxon>
    </lineage>
</organism>
<sequence length="106" mass="12405">MPPQEQERWMALINLLNSDEFGYPCSWFEDSRGEQSTLMANRTGSAKSIPMDAQRIRIDGSIWVHGDEWLHQDIQTIHDRFSEYPEYFVQIVDDTLFIELAPTGRQ</sequence>
<protein>
    <submittedName>
        <fullName evidence="1">Uncharacterized protein</fullName>
    </submittedName>
</protein>
<evidence type="ECO:0000313" key="1">
    <source>
        <dbReference type="EMBL" id="QDV19080.1"/>
    </source>
</evidence>
<name>A0A518FS03_9PLAN</name>
<dbReference type="AlphaFoldDB" id="A0A518FS03"/>
<dbReference type="Proteomes" id="UP000320839">
    <property type="component" value="Chromosome"/>
</dbReference>
<proteinExistence type="predicted"/>
<gene>
    <name evidence="1" type="ORF">Pan153_37430</name>
</gene>